<feature type="domain" description="Deoxynucleoside kinase" evidence="1">
    <location>
        <begin position="53"/>
        <end position="253"/>
    </location>
</feature>
<dbReference type="GeneID" id="100908739"/>
<dbReference type="SUPFAM" id="SSF52540">
    <property type="entry name" value="P-loop containing nucleoside triphosphate hydrolases"/>
    <property type="match status" value="1"/>
</dbReference>
<protein>
    <submittedName>
        <fullName evidence="3">Deoxynucleoside kinase</fullName>
    </submittedName>
</protein>
<dbReference type="Gene3D" id="3.40.50.300">
    <property type="entry name" value="P-loop containing nucleotide triphosphate hydrolases"/>
    <property type="match status" value="1"/>
</dbReference>
<keyword evidence="2" id="KW-1185">Reference proteome</keyword>
<dbReference type="CDD" id="cd01673">
    <property type="entry name" value="dNK"/>
    <property type="match status" value="1"/>
</dbReference>
<accession>A0AAJ6QVX1</accession>
<dbReference type="InterPro" id="IPR027417">
    <property type="entry name" value="P-loop_NTPase"/>
</dbReference>
<evidence type="ECO:0000313" key="2">
    <source>
        <dbReference type="Proteomes" id="UP000694867"/>
    </source>
</evidence>
<dbReference type="AlphaFoldDB" id="A0AAJ6QVX1"/>
<proteinExistence type="predicted"/>
<dbReference type="PANTHER" id="PTHR10513">
    <property type="entry name" value="DEOXYNUCLEOSIDE KINASE"/>
    <property type="match status" value="1"/>
</dbReference>
<dbReference type="GO" id="GO:0019136">
    <property type="term" value="F:deoxynucleoside kinase activity"/>
    <property type="evidence" value="ECO:0007669"/>
    <property type="project" value="TreeGrafter"/>
</dbReference>
<evidence type="ECO:0000259" key="1">
    <source>
        <dbReference type="Pfam" id="PF01712"/>
    </source>
</evidence>
<dbReference type="RefSeq" id="XP_003745597.1">
    <property type="nucleotide sequence ID" value="XM_003745549.2"/>
</dbReference>
<keyword evidence="3" id="KW-0808">Transferase</keyword>
<dbReference type="KEGG" id="goe:100908739"/>
<keyword evidence="3" id="KW-0418">Kinase</keyword>
<organism evidence="2 3">
    <name type="scientific">Galendromus occidentalis</name>
    <name type="common">western predatory mite</name>
    <dbReference type="NCBI Taxonomy" id="34638"/>
    <lineage>
        <taxon>Eukaryota</taxon>
        <taxon>Metazoa</taxon>
        <taxon>Ecdysozoa</taxon>
        <taxon>Arthropoda</taxon>
        <taxon>Chelicerata</taxon>
        <taxon>Arachnida</taxon>
        <taxon>Acari</taxon>
        <taxon>Parasitiformes</taxon>
        <taxon>Mesostigmata</taxon>
        <taxon>Gamasina</taxon>
        <taxon>Phytoseioidea</taxon>
        <taxon>Phytoseiidae</taxon>
        <taxon>Typhlodrominae</taxon>
        <taxon>Galendromus</taxon>
    </lineage>
</organism>
<dbReference type="GO" id="GO:0005739">
    <property type="term" value="C:mitochondrion"/>
    <property type="evidence" value="ECO:0007669"/>
    <property type="project" value="TreeGrafter"/>
</dbReference>
<dbReference type="Proteomes" id="UP000694867">
    <property type="component" value="Unplaced"/>
</dbReference>
<dbReference type="InterPro" id="IPR050566">
    <property type="entry name" value="Deoxyribonucleoside_kinase"/>
</dbReference>
<gene>
    <name evidence="3" type="primary">LOC100908739</name>
</gene>
<dbReference type="PANTHER" id="PTHR10513:SF24">
    <property type="entry name" value="THYMIDINE KINASE 2, MITOCHONDRIAL"/>
    <property type="match status" value="1"/>
</dbReference>
<sequence length="269" mass="31102">MLPIVLRKLRTFGIKTGTRRCHMLPQNALNVLMENVCPNSCGWTSRTKRPLTIAVEGNIGSGKTTFLRNFEHLKNSTIIPEPVARWCSVDGRFNLLQKMYENPRKYSLALQTYVQLTMLQNHRAPVSTDFKLMERSLYSARYCFVENLFRSNLLSEVETIILDEWFEHLITTECCVVDLIVYLRTDPAVAMDRIKKRNRDGENTVSMDYLNSLHDLHEEWFAGRSSFPMPANCVVLDANQDADLVKRDFIEYVKNHDFGGGNCFAERHQ</sequence>
<dbReference type="InterPro" id="IPR031314">
    <property type="entry name" value="DNK_dom"/>
</dbReference>
<evidence type="ECO:0000313" key="3">
    <source>
        <dbReference type="RefSeq" id="XP_003745597.1"/>
    </source>
</evidence>
<dbReference type="Pfam" id="PF01712">
    <property type="entry name" value="dNK"/>
    <property type="match status" value="1"/>
</dbReference>
<name>A0AAJ6QVX1_9ACAR</name>
<reference evidence="3" key="1">
    <citation type="submission" date="2025-08" db="UniProtKB">
        <authorList>
            <consortium name="RefSeq"/>
        </authorList>
    </citation>
    <scope>IDENTIFICATION</scope>
</reference>